<comment type="caution">
    <text evidence="1">The sequence shown here is derived from an EMBL/GenBank/DDBJ whole genome shotgun (WGS) entry which is preliminary data.</text>
</comment>
<organism evidence="1 2">
    <name type="scientific">Candidatus Accumulibacter contiguus</name>
    <dbReference type="NCBI Taxonomy" id="2954381"/>
    <lineage>
        <taxon>Bacteria</taxon>
        <taxon>Pseudomonadati</taxon>
        <taxon>Pseudomonadota</taxon>
        <taxon>Betaproteobacteria</taxon>
        <taxon>Candidatus Accumulibacter</taxon>
    </lineage>
</organism>
<gene>
    <name evidence="1" type="ORF">E4Q08_08235</name>
</gene>
<proteinExistence type="predicted"/>
<keyword evidence="2" id="KW-1185">Reference proteome</keyword>
<dbReference type="Proteomes" id="UP000886469">
    <property type="component" value="Unassembled WGS sequence"/>
</dbReference>
<accession>A0ABX1T6I8</accession>
<dbReference type="EMBL" id="SPMX01000018">
    <property type="protein sequence ID" value="NMQ05257.1"/>
    <property type="molecule type" value="Genomic_DNA"/>
</dbReference>
<sequence length="106" mass="11264">MFEPKMDFAERVRQECRLETLRCLADAPEYTATDGLLHTHLVSHGLSCSHAVLRTILAGLNESGLVVTQRAGGELGVTLATITESGLDVAAGRSIVPGIARPLPGR</sequence>
<evidence type="ECO:0000313" key="2">
    <source>
        <dbReference type="Proteomes" id="UP000886469"/>
    </source>
</evidence>
<protein>
    <submittedName>
        <fullName evidence="1">ArsR family transcriptional regulator</fullName>
    </submittedName>
</protein>
<dbReference type="RefSeq" id="WP_169070022.1">
    <property type="nucleotide sequence ID" value="NZ_SPMX01000018.1"/>
</dbReference>
<reference evidence="1" key="1">
    <citation type="submission" date="2019-03" db="EMBL/GenBank/DDBJ databases">
        <title>Metabolic reconstructions from genomes of highly enriched 'Candidatus Accumulibacter' and 'Candidatus Competibacter' bioreactor populations.</title>
        <authorList>
            <person name="Annavajhala M.K."/>
            <person name="Welles L."/>
            <person name="Abbas B."/>
            <person name="Sorokin D."/>
            <person name="Park H."/>
            <person name="Van Loosdrecht M."/>
            <person name="Chandran K."/>
        </authorList>
    </citation>
    <scope>NUCLEOTIDE SEQUENCE</scope>
    <source>
        <strain evidence="1">SBR_L</strain>
    </source>
</reference>
<name>A0ABX1T6I8_9PROT</name>
<evidence type="ECO:0000313" key="1">
    <source>
        <dbReference type="EMBL" id="NMQ05257.1"/>
    </source>
</evidence>